<evidence type="ECO:0000256" key="3">
    <source>
        <dbReference type="PIRSR" id="PIRSR000137-2"/>
    </source>
</evidence>
<evidence type="ECO:0000313" key="7">
    <source>
        <dbReference type="EMBL" id="KAK4548094.1"/>
    </source>
</evidence>
<evidence type="ECO:0000256" key="1">
    <source>
        <dbReference type="ARBA" id="ARBA00010790"/>
    </source>
</evidence>
<keyword evidence="3" id="KW-0274">FAD</keyword>
<name>A0AAV9JRL5_9PEZI</name>
<feature type="binding site" evidence="3">
    <location>
        <begin position="48"/>
        <end position="49"/>
    </location>
    <ligand>
        <name>FAD</name>
        <dbReference type="ChEBI" id="CHEBI:57692"/>
    </ligand>
</feature>
<feature type="active site" description="Proton acceptor" evidence="2">
    <location>
        <position position="574"/>
    </location>
</feature>
<keyword evidence="4" id="KW-0732">Signal</keyword>
<keyword evidence="8" id="KW-1185">Reference proteome</keyword>
<comment type="cofactor">
    <cofactor evidence="3">
        <name>FAD</name>
        <dbReference type="ChEBI" id="CHEBI:57692"/>
    </cofactor>
</comment>
<accession>A0AAV9JRL5</accession>
<dbReference type="AlphaFoldDB" id="A0AAV9JRL5"/>
<proteinExistence type="inferred from homology"/>
<feature type="domain" description="Glucose-methanol-choline oxidoreductase C-terminal" evidence="6">
    <location>
        <begin position="455"/>
        <end position="583"/>
    </location>
</feature>
<dbReference type="SUPFAM" id="SSF51905">
    <property type="entry name" value="FAD/NAD(P)-binding domain"/>
    <property type="match status" value="1"/>
</dbReference>
<keyword evidence="3" id="KW-0285">Flavoprotein</keyword>
<evidence type="ECO:0000313" key="8">
    <source>
        <dbReference type="Proteomes" id="UP001324427"/>
    </source>
</evidence>
<evidence type="ECO:0000256" key="2">
    <source>
        <dbReference type="PIRSR" id="PIRSR000137-1"/>
    </source>
</evidence>
<dbReference type="Pfam" id="PF00732">
    <property type="entry name" value="GMC_oxred_N"/>
    <property type="match status" value="1"/>
</dbReference>
<comment type="similarity">
    <text evidence="1">Belongs to the GMC oxidoreductase family.</text>
</comment>
<dbReference type="PANTHER" id="PTHR11552">
    <property type="entry name" value="GLUCOSE-METHANOL-CHOLINE GMC OXIDOREDUCTASE"/>
    <property type="match status" value="1"/>
</dbReference>
<dbReference type="GO" id="GO:0050660">
    <property type="term" value="F:flavin adenine dinucleotide binding"/>
    <property type="evidence" value="ECO:0007669"/>
    <property type="project" value="InterPro"/>
</dbReference>
<reference evidence="7 8" key="1">
    <citation type="submission" date="2021-11" db="EMBL/GenBank/DDBJ databases">
        <title>Black yeast isolated from Biological Soil Crust.</title>
        <authorList>
            <person name="Kurbessoian T."/>
        </authorList>
    </citation>
    <scope>NUCLEOTIDE SEQUENCE [LARGE SCALE GENOMIC DNA]</scope>
    <source>
        <strain evidence="7 8">CCFEE 5522</strain>
    </source>
</reference>
<evidence type="ECO:0000259" key="5">
    <source>
        <dbReference type="Pfam" id="PF00732"/>
    </source>
</evidence>
<dbReference type="InterPro" id="IPR007867">
    <property type="entry name" value="GMC_OxRtase_C"/>
</dbReference>
<dbReference type="InterPro" id="IPR012132">
    <property type="entry name" value="GMC_OxRdtase"/>
</dbReference>
<dbReference type="Pfam" id="PF05199">
    <property type="entry name" value="GMC_oxred_C"/>
    <property type="match status" value="1"/>
</dbReference>
<feature type="signal peptide" evidence="4">
    <location>
        <begin position="1"/>
        <end position="19"/>
    </location>
</feature>
<feature type="chain" id="PRO_5043317274" evidence="4">
    <location>
        <begin position="20"/>
        <end position="601"/>
    </location>
</feature>
<feature type="binding site" evidence="3">
    <location>
        <position position="269"/>
    </location>
    <ligand>
        <name>FAD</name>
        <dbReference type="ChEBI" id="CHEBI:57692"/>
    </ligand>
</feature>
<dbReference type="GO" id="GO:0044550">
    <property type="term" value="P:secondary metabolite biosynthetic process"/>
    <property type="evidence" value="ECO:0007669"/>
    <property type="project" value="TreeGrafter"/>
</dbReference>
<dbReference type="Gene3D" id="3.30.560.10">
    <property type="entry name" value="Glucose Oxidase, domain 3"/>
    <property type="match status" value="1"/>
</dbReference>
<dbReference type="Proteomes" id="UP001324427">
    <property type="component" value="Unassembled WGS sequence"/>
</dbReference>
<dbReference type="GO" id="GO:0016614">
    <property type="term" value="F:oxidoreductase activity, acting on CH-OH group of donors"/>
    <property type="evidence" value="ECO:0007669"/>
    <property type="project" value="InterPro"/>
</dbReference>
<protein>
    <submittedName>
        <fullName evidence="7">Uncharacterized protein</fullName>
    </submittedName>
</protein>
<organism evidence="7 8">
    <name type="scientific">Oleoguttula mirabilis</name>
    <dbReference type="NCBI Taxonomy" id="1507867"/>
    <lineage>
        <taxon>Eukaryota</taxon>
        <taxon>Fungi</taxon>
        <taxon>Dikarya</taxon>
        <taxon>Ascomycota</taxon>
        <taxon>Pezizomycotina</taxon>
        <taxon>Dothideomycetes</taxon>
        <taxon>Dothideomycetidae</taxon>
        <taxon>Mycosphaerellales</taxon>
        <taxon>Teratosphaeriaceae</taxon>
        <taxon>Oleoguttula</taxon>
    </lineage>
</organism>
<dbReference type="EMBL" id="JAVFHQ010000009">
    <property type="protein sequence ID" value="KAK4548094.1"/>
    <property type="molecule type" value="Genomic_DNA"/>
</dbReference>
<feature type="active site" description="Proton donor" evidence="2">
    <location>
        <position position="531"/>
    </location>
</feature>
<dbReference type="PIRSF" id="PIRSF000137">
    <property type="entry name" value="Alcohol_oxidase"/>
    <property type="match status" value="1"/>
</dbReference>
<gene>
    <name evidence="7" type="ORF">LTR36_010814</name>
</gene>
<dbReference type="Gene3D" id="3.50.50.60">
    <property type="entry name" value="FAD/NAD(P)-binding domain"/>
    <property type="match status" value="1"/>
</dbReference>
<feature type="domain" description="Glucose-methanol-choline oxidoreductase N-terminal" evidence="5">
    <location>
        <begin position="39"/>
        <end position="347"/>
    </location>
</feature>
<dbReference type="InterPro" id="IPR036188">
    <property type="entry name" value="FAD/NAD-bd_sf"/>
</dbReference>
<sequence>MAIAWAAVACLSFLQHASALPAIGGYSRREAANHANSTYDYIVVGGGTSGLTVANRLTEDPNVTVLVVEYGYLDNDYSVLIPYEANFNNYRDLYNITSTPLVHLNNEPYPVLTAATVGGGSVVNGMFFDRASAADYNAWEEMGNPGWGWDGMLPYFIKATNFTPPTPEIAAKYNYTWDTSVWGTAGPVHASLAPWEWPEVPYFFSAWSELDGGKGIDYPVDGSDGSGVGVFWVPNSEDPTTETRSDARTAYYDPAVNRTNLHLVTATKVNKILFDGKTASGILMTSRNDNTSVSVYAKREVVVAAGPIFSANVLQLSGVGPAAMLQAAGIDVVYDLPGVGMNFQDHPMAYMTWNLTNDTYPNPQLLSTNATYLQEQEDLYLGNRTGAWVQAHGNSAAFLSLRTISPEADHIVSMLAAQNTSQYLPALYDATSKVGYAKQHAILVQRLNGMDSAILNASDPTGLPVVDYNTLGNPIDGLLSVAMLNFTRRFYETPTMSKLGPVEIVPGANYTSTEEILAIFKAALLTPTFAHPSCACPMMPLEYGGVVSPELLVYGVKHLSVVDASIMPIIPATHLCNTVYAIAEKAADMIKARHSSIVAYS</sequence>
<dbReference type="SUPFAM" id="SSF54373">
    <property type="entry name" value="FAD-linked reductases, C-terminal domain"/>
    <property type="match status" value="1"/>
</dbReference>
<comment type="caution">
    <text evidence="7">The sequence shown here is derived from an EMBL/GenBank/DDBJ whole genome shotgun (WGS) entry which is preliminary data.</text>
</comment>
<dbReference type="PANTHER" id="PTHR11552:SF115">
    <property type="entry name" value="DEHYDROGENASE XPTC-RELATED"/>
    <property type="match status" value="1"/>
</dbReference>
<evidence type="ECO:0000256" key="4">
    <source>
        <dbReference type="SAM" id="SignalP"/>
    </source>
</evidence>
<evidence type="ECO:0000259" key="6">
    <source>
        <dbReference type="Pfam" id="PF05199"/>
    </source>
</evidence>
<dbReference type="InterPro" id="IPR000172">
    <property type="entry name" value="GMC_OxRdtase_N"/>
</dbReference>